<gene>
    <name evidence="1" type="ORF">L915_06481</name>
    <name evidence="2" type="ORF">L917_06291</name>
</gene>
<dbReference type="EMBL" id="KI678947">
    <property type="protein sequence ID" value="ETL96054.1"/>
    <property type="molecule type" value="Genomic_DNA"/>
</dbReference>
<dbReference type="Proteomes" id="UP000053236">
    <property type="component" value="Unassembled WGS sequence"/>
</dbReference>
<evidence type="ECO:0000313" key="1">
    <source>
        <dbReference type="EMBL" id="ETK89478.1"/>
    </source>
</evidence>
<dbReference type="Proteomes" id="UP000054423">
    <property type="component" value="Unassembled WGS sequence"/>
</dbReference>
<sequence>MWATQFDNLRRAKELTGINWNAIIDISTEYY</sequence>
<reference evidence="1" key="2">
    <citation type="submission" date="2013-11" db="EMBL/GenBank/DDBJ databases">
        <title>The Genome Sequence of Phytophthora parasitica CJ02B3.</title>
        <authorList>
            <consortium name="The Broad Institute Genomics Platform"/>
            <person name="Russ C."/>
            <person name="Tyler B."/>
            <person name="Panabieres F."/>
            <person name="Shan W."/>
            <person name="Tripathy S."/>
            <person name="Grunwald N."/>
            <person name="Machado M."/>
            <person name="Johnson C.S."/>
            <person name="Arredondo F."/>
            <person name="Hong C."/>
            <person name="Coffey M."/>
            <person name="Young S.K."/>
            <person name="Zeng Q."/>
            <person name="Gargeya S."/>
            <person name="Fitzgerald M."/>
            <person name="Abouelleil A."/>
            <person name="Alvarado L."/>
            <person name="Chapman S.B."/>
            <person name="Gainer-Dewar J."/>
            <person name="Goldberg J."/>
            <person name="Griggs A."/>
            <person name="Gujja S."/>
            <person name="Hansen M."/>
            <person name="Howarth C."/>
            <person name="Imamovic A."/>
            <person name="Ireland A."/>
            <person name="Larimer J."/>
            <person name="McCowan C."/>
            <person name="Murphy C."/>
            <person name="Pearson M."/>
            <person name="Poon T.W."/>
            <person name="Priest M."/>
            <person name="Roberts A."/>
            <person name="Saif S."/>
            <person name="Shea T."/>
            <person name="Sykes S."/>
            <person name="Wortman J."/>
            <person name="Nusbaum C."/>
            <person name="Birren B."/>
        </authorList>
    </citation>
    <scope>NUCLEOTIDE SEQUENCE [LARGE SCALE GENOMIC DNA]</scope>
    <source>
        <strain evidence="1">CJ02B3</strain>
    </source>
</reference>
<dbReference type="AlphaFoldDB" id="W2H2L9"/>
<evidence type="ECO:0000313" key="2">
    <source>
        <dbReference type="EMBL" id="ETL96054.1"/>
    </source>
</evidence>
<proteinExistence type="predicted"/>
<organism evidence="1">
    <name type="scientific">Phytophthora nicotianae</name>
    <name type="common">Potato buckeye rot agent</name>
    <name type="synonym">Phytophthora parasitica</name>
    <dbReference type="NCBI Taxonomy" id="4792"/>
    <lineage>
        <taxon>Eukaryota</taxon>
        <taxon>Sar</taxon>
        <taxon>Stramenopiles</taxon>
        <taxon>Oomycota</taxon>
        <taxon>Peronosporomycetes</taxon>
        <taxon>Peronosporales</taxon>
        <taxon>Peronosporaceae</taxon>
        <taxon>Phytophthora</taxon>
    </lineage>
</organism>
<name>W2H2L9_PHYNI</name>
<reference evidence="2" key="1">
    <citation type="submission" date="2013-11" db="EMBL/GenBank/DDBJ databases">
        <title>The Genome Sequence of Phytophthora parasitica CHvinca01.</title>
        <authorList>
            <consortium name="The Broad Institute Genomics Platform"/>
            <person name="Russ C."/>
            <person name="Tyler B."/>
            <person name="Panabieres F."/>
            <person name="Shan W."/>
            <person name="Tripathy S."/>
            <person name="Grunwald N."/>
            <person name="Machado M."/>
            <person name="Johnson C.S."/>
            <person name="Arredondo F."/>
            <person name="Hong C."/>
            <person name="Coffey M."/>
            <person name="Young S.K."/>
            <person name="Zeng Q."/>
            <person name="Gargeya S."/>
            <person name="Fitzgerald M."/>
            <person name="Abouelleil A."/>
            <person name="Alvarado L."/>
            <person name="Chapman S.B."/>
            <person name="Gainer-Dewar J."/>
            <person name="Goldberg J."/>
            <person name="Griggs A."/>
            <person name="Gujja S."/>
            <person name="Hansen M."/>
            <person name="Howarth C."/>
            <person name="Imamovic A."/>
            <person name="Ireland A."/>
            <person name="Larimer J."/>
            <person name="McCowan C."/>
            <person name="Murphy C."/>
            <person name="Pearson M."/>
            <person name="Poon T.W."/>
            <person name="Priest M."/>
            <person name="Roberts A."/>
            <person name="Saif S."/>
            <person name="Shea T."/>
            <person name="Sykes S."/>
            <person name="Wortman J."/>
            <person name="Nusbaum C."/>
            <person name="Birren B."/>
        </authorList>
    </citation>
    <scope>NUCLEOTIDE SEQUENCE [LARGE SCALE GENOMIC DNA]</scope>
    <source>
        <strain evidence="2">CHvinca01</strain>
    </source>
</reference>
<accession>W2H2L9</accession>
<protein>
    <submittedName>
        <fullName evidence="1">Uncharacterized protein</fullName>
    </submittedName>
</protein>
<dbReference type="EMBL" id="KI685667">
    <property type="protein sequence ID" value="ETK89478.1"/>
    <property type="molecule type" value="Genomic_DNA"/>
</dbReference>